<dbReference type="InterPro" id="IPR013083">
    <property type="entry name" value="Znf_RING/FYVE/PHD"/>
</dbReference>
<dbReference type="Gene3D" id="3.30.40.10">
    <property type="entry name" value="Zinc/RING finger domain, C3HC4 (zinc finger)"/>
    <property type="match status" value="1"/>
</dbReference>
<dbReference type="InterPro" id="IPR001841">
    <property type="entry name" value="Znf_RING"/>
</dbReference>
<dbReference type="PANTHER" id="PTHR45969">
    <property type="entry name" value="RING ZINC FINGER PROTEIN-RELATED"/>
    <property type="match status" value="1"/>
</dbReference>
<protein>
    <recommendedName>
        <fullName evidence="5">RING-type domain-containing protein</fullName>
    </recommendedName>
</protein>
<gene>
    <name evidence="6" type="ORF">BU16DRAFT_534536</name>
</gene>
<dbReference type="SMART" id="SM00184">
    <property type="entry name" value="RING"/>
    <property type="match status" value="1"/>
</dbReference>
<dbReference type="Pfam" id="PF00097">
    <property type="entry name" value="zf-C3HC4"/>
    <property type="match status" value="1"/>
</dbReference>
<dbReference type="PROSITE" id="PS50089">
    <property type="entry name" value="ZF_RING_2"/>
    <property type="match status" value="1"/>
</dbReference>
<reference evidence="6" key="1">
    <citation type="journal article" date="2020" name="Stud. Mycol.">
        <title>101 Dothideomycetes genomes: a test case for predicting lifestyles and emergence of pathogens.</title>
        <authorList>
            <person name="Haridas S."/>
            <person name="Albert R."/>
            <person name="Binder M."/>
            <person name="Bloem J."/>
            <person name="Labutti K."/>
            <person name="Salamov A."/>
            <person name="Andreopoulos B."/>
            <person name="Baker S."/>
            <person name="Barry K."/>
            <person name="Bills G."/>
            <person name="Bluhm B."/>
            <person name="Cannon C."/>
            <person name="Castanera R."/>
            <person name="Culley D."/>
            <person name="Daum C."/>
            <person name="Ezra D."/>
            <person name="Gonzalez J."/>
            <person name="Henrissat B."/>
            <person name="Kuo A."/>
            <person name="Liang C."/>
            <person name="Lipzen A."/>
            <person name="Lutzoni F."/>
            <person name="Magnuson J."/>
            <person name="Mondo S."/>
            <person name="Nolan M."/>
            <person name="Ohm R."/>
            <person name="Pangilinan J."/>
            <person name="Park H.-J."/>
            <person name="Ramirez L."/>
            <person name="Alfaro M."/>
            <person name="Sun H."/>
            <person name="Tritt A."/>
            <person name="Yoshinaga Y."/>
            <person name="Zwiers L.-H."/>
            <person name="Turgeon B."/>
            <person name="Goodwin S."/>
            <person name="Spatafora J."/>
            <person name="Crous P."/>
            <person name="Grigoriev I."/>
        </authorList>
    </citation>
    <scope>NUCLEOTIDE SEQUENCE</scope>
    <source>
        <strain evidence="6">CBS 269.34</strain>
    </source>
</reference>
<evidence type="ECO:0000313" key="7">
    <source>
        <dbReference type="Proteomes" id="UP000799750"/>
    </source>
</evidence>
<dbReference type="PANTHER" id="PTHR45969:SF69">
    <property type="entry name" value="FINGER DOMAIN PROTEIN, PUTATIVE (AFU_ORTHOLOGUE AFUA_3G12190)-RELATED"/>
    <property type="match status" value="1"/>
</dbReference>
<dbReference type="PROSITE" id="PS00518">
    <property type="entry name" value="ZF_RING_1"/>
    <property type="match status" value="1"/>
</dbReference>
<evidence type="ECO:0000256" key="1">
    <source>
        <dbReference type="ARBA" id="ARBA00022723"/>
    </source>
</evidence>
<feature type="domain" description="RING-type" evidence="5">
    <location>
        <begin position="205"/>
        <end position="249"/>
    </location>
</feature>
<evidence type="ECO:0000256" key="3">
    <source>
        <dbReference type="ARBA" id="ARBA00022833"/>
    </source>
</evidence>
<keyword evidence="7" id="KW-1185">Reference proteome</keyword>
<name>A0A6A6RBH9_9PEZI</name>
<organism evidence="6 7">
    <name type="scientific">Lophium mytilinum</name>
    <dbReference type="NCBI Taxonomy" id="390894"/>
    <lineage>
        <taxon>Eukaryota</taxon>
        <taxon>Fungi</taxon>
        <taxon>Dikarya</taxon>
        <taxon>Ascomycota</taxon>
        <taxon>Pezizomycotina</taxon>
        <taxon>Dothideomycetes</taxon>
        <taxon>Pleosporomycetidae</taxon>
        <taxon>Mytilinidiales</taxon>
        <taxon>Mytilinidiaceae</taxon>
        <taxon>Lophium</taxon>
    </lineage>
</organism>
<dbReference type="EMBL" id="MU004182">
    <property type="protein sequence ID" value="KAF2501911.1"/>
    <property type="molecule type" value="Genomic_DNA"/>
</dbReference>
<evidence type="ECO:0000256" key="2">
    <source>
        <dbReference type="ARBA" id="ARBA00022771"/>
    </source>
</evidence>
<dbReference type="InterPro" id="IPR018957">
    <property type="entry name" value="Znf_C3HC4_RING-type"/>
</dbReference>
<dbReference type="InterPro" id="IPR017907">
    <property type="entry name" value="Znf_RING_CS"/>
</dbReference>
<dbReference type="AlphaFoldDB" id="A0A6A6RBH9"/>
<evidence type="ECO:0000256" key="4">
    <source>
        <dbReference type="PROSITE-ProRule" id="PRU00175"/>
    </source>
</evidence>
<dbReference type="GO" id="GO:0061630">
    <property type="term" value="F:ubiquitin protein ligase activity"/>
    <property type="evidence" value="ECO:0007669"/>
    <property type="project" value="TreeGrafter"/>
</dbReference>
<accession>A0A6A6RBH9</accession>
<proteinExistence type="predicted"/>
<keyword evidence="2 4" id="KW-0863">Zinc-finger</keyword>
<evidence type="ECO:0000259" key="5">
    <source>
        <dbReference type="PROSITE" id="PS50089"/>
    </source>
</evidence>
<dbReference type="OrthoDB" id="6105938at2759"/>
<dbReference type="Proteomes" id="UP000799750">
    <property type="component" value="Unassembled WGS sequence"/>
</dbReference>
<dbReference type="GO" id="GO:0016567">
    <property type="term" value="P:protein ubiquitination"/>
    <property type="evidence" value="ECO:0007669"/>
    <property type="project" value="TreeGrafter"/>
</dbReference>
<dbReference type="SUPFAM" id="SSF57850">
    <property type="entry name" value="RING/U-box"/>
    <property type="match status" value="1"/>
</dbReference>
<dbReference type="GO" id="GO:0008270">
    <property type="term" value="F:zinc ion binding"/>
    <property type="evidence" value="ECO:0007669"/>
    <property type="project" value="UniProtKB-KW"/>
</dbReference>
<sequence>MAAARANNWSLVAAARAANGTYELLLPPYILDIFSKHDTNPWKDLENLMRTMKQRGLTYDQVLSRWSNLLDCDLTAEDHQFWEKHMDVQDIMKRAERKRERYYTLYEKERTPENWAPMTRAHLDLLQMKVRYVRIKAGFPSWDSTPAAMTQAGLRLDIIPPATFRERYKSTVNYLRAAKQAIAEVDSVIVPYNPANDEEDPSTQCQICDLEYSDVRPAMQFPCHHVYCRPCIQKWLIEAAGNRSCPACRRDLIPPRSATRPSIKLQRIPAFEQILLDLKSWADELQGLFESSWGYVWEVDLGFQNLRAVMEKENETLL</sequence>
<keyword evidence="1" id="KW-0479">Metal-binding</keyword>
<evidence type="ECO:0000313" key="6">
    <source>
        <dbReference type="EMBL" id="KAF2501911.1"/>
    </source>
</evidence>
<keyword evidence="3" id="KW-0862">Zinc</keyword>